<name>A0A656HHE3_THINJ</name>
<dbReference type="Proteomes" id="UP000005317">
    <property type="component" value="Unassembled WGS sequence"/>
</dbReference>
<accession>A0A656HHE3</accession>
<evidence type="ECO:0008006" key="3">
    <source>
        <dbReference type="Google" id="ProtNLM"/>
    </source>
</evidence>
<evidence type="ECO:0000313" key="1">
    <source>
        <dbReference type="EMBL" id="EIJ35632.1"/>
    </source>
</evidence>
<protein>
    <recommendedName>
        <fullName evidence="3">Ankyrin</fullName>
    </recommendedName>
</protein>
<dbReference type="OrthoDB" id="516183at2"/>
<dbReference type="EMBL" id="JH651384">
    <property type="protein sequence ID" value="EIJ35632.1"/>
    <property type="molecule type" value="Genomic_DNA"/>
</dbReference>
<keyword evidence="2" id="KW-1185">Reference proteome</keyword>
<reference evidence="2" key="1">
    <citation type="journal article" date="2011" name="Stand. Genomic Sci.">
        <title>Genome sequence of the filamentous, gliding Thiothrix nivea neotype strain (JP2(T)).</title>
        <authorList>
            <person name="Lapidus A."/>
            <person name="Nolan M."/>
            <person name="Lucas S."/>
            <person name="Glavina Del Rio T."/>
            <person name="Tice H."/>
            <person name="Cheng J.F."/>
            <person name="Tapia R."/>
            <person name="Han C."/>
            <person name="Goodwin L."/>
            <person name="Pitluck S."/>
            <person name="Liolios K."/>
            <person name="Pagani I."/>
            <person name="Ivanova N."/>
            <person name="Huntemann M."/>
            <person name="Mavromatis K."/>
            <person name="Mikhailova N."/>
            <person name="Pati A."/>
            <person name="Chen A."/>
            <person name="Palaniappan K."/>
            <person name="Land M."/>
            <person name="Brambilla E.M."/>
            <person name="Rohde M."/>
            <person name="Abt B."/>
            <person name="Verbarg S."/>
            <person name="Goker M."/>
            <person name="Bristow J."/>
            <person name="Eisen J.A."/>
            <person name="Markowitz V."/>
            <person name="Hugenholtz P."/>
            <person name="Kyrpides N.C."/>
            <person name="Klenk H.P."/>
            <person name="Woyke T."/>
        </authorList>
    </citation>
    <scope>NUCLEOTIDE SEQUENCE [LARGE SCALE GENOMIC DNA]</scope>
    <source>
        <strain evidence="2">ATCC 35100 / DSM 5205 / JP2</strain>
    </source>
</reference>
<dbReference type="RefSeq" id="WP_002709532.1">
    <property type="nucleotide sequence ID" value="NZ_JH651384.1"/>
</dbReference>
<evidence type="ECO:0000313" key="2">
    <source>
        <dbReference type="Proteomes" id="UP000005317"/>
    </source>
</evidence>
<proteinExistence type="predicted"/>
<dbReference type="AlphaFoldDB" id="A0A656HHE3"/>
<organism evidence="1 2">
    <name type="scientific">Thiothrix nivea (strain ATCC 35100 / DSM 5205 / JP2)</name>
    <dbReference type="NCBI Taxonomy" id="870187"/>
    <lineage>
        <taxon>Bacteria</taxon>
        <taxon>Pseudomonadati</taxon>
        <taxon>Pseudomonadota</taxon>
        <taxon>Gammaproteobacteria</taxon>
        <taxon>Thiotrichales</taxon>
        <taxon>Thiotrichaceae</taxon>
        <taxon>Thiothrix</taxon>
    </lineage>
</organism>
<sequence length="61" mass="6849">MQPTDLTIALQIALNQDDREQVSTLRNAGADIHYLREGGYGPLIDVMYGRHSDSRQAVLYT</sequence>
<gene>
    <name evidence="1" type="ORF">Thini_3109</name>
</gene>